<dbReference type="CDD" id="cd02883">
    <property type="entry name" value="NUDIX_Hydrolase"/>
    <property type="match status" value="1"/>
</dbReference>
<dbReference type="Gene3D" id="3.90.79.10">
    <property type="entry name" value="Nucleoside Triphosphate Pyrophosphohydrolase"/>
    <property type="match status" value="1"/>
</dbReference>
<organism evidence="2 3">
    <name type="scientific">Ophiocordyceps australis</name>
    <dbReference type="NCBI Taxonomy" id="1399860"/>
    <lineage>
        <taxon>Eukaryota</taxon>
        <taxon>Fungi</taxon>
        <taxon>Dikarya</taxon>
        <taxon>Ascomycota</taxon>
        <taxon>Pezizomycotina</taxon>
        <taxon>Sordariomycetes</taxon>
        <taxon>Hypocreomycetidae</taxon>
        <taxon>Hypocreales</taxon>
        <taxon>Ophiocordycipitaceae</taxon>
        <taxon>Ophiocordyceps</taxon>
    </lineage>
</organism>
<accession>A0A2C5Y3C8</accession>
<name>A0A2C5Y3C8_9HYPO</name>
<dbReference type="Pfam" id="PF00293">
    <property type="entry name" value="NUDIX"/>
    <property type="match status" value="1"/>
</dbReference>
<evidence type="ECO:0000259" key="1">
    <source>
        <dbReference type="PROSITE" id="PS51462"/>
    </source>
</evidence>
<dbReference type="InterPro" id="IPR015797">
    <property type="entry name" value="NUDIX_hydrolase-like_dom_sf"/>
</dbReference>
<evidence type="ECO:0000313" key="3">
    <source>
        <dbReference type="Proteomes" id="UP000226192"/>
    </source>
</evidence>
<reference evidence="2 3" key="1">
    <citation type="submission" date="2017-06" db="EMBL/GenBank/DDBJ databases">
        <title>Ant-infecting Ophiocordyceps genomes reveal a high diversity of potential behavioral manipulation genes and a possible major role for enterotoxins.</title>
        <authorList>
            <person name="De Bekker C."/>
            <person name="Evans H.C."/>
            <person name="Brachmann A."/>
            <person name="Hughes D.P."/>
        </authorList>
    </citation>
    <scope>NUCLEOTIDE SEQUENCE [LARGE SCALE GENOMIC DNA]</scope>
    <source>
        <strain evidence="2 3">Map64</strain>
    </source>
</reference>
<dbReference type="SUPFAM" id="SSF55811">
    <property type="entry name" value="Nudix"/>
    <property type="match status" value="1"/>
</dbReference>
<dbReference type="InterPro" id="IPR000086">
    <property type="entry name" value="NUDIX_hydrolase_dom"/>
</dbReference>
<dbReference type="PANTHER" id="PTHR43736:SF1">
    <property type="entry name" value="DIHYDRONEOPTERIN TRIPHOSPHATE DIPHOSPHATASE"/>
    <property type="match status" value="1"/>
</dbReference>
<proteinExistence type="predicted"/>
<gene>
    <name evidence="2" type="ORF">CDD81_416</name>
</gene>
<dbReference type="Proteomes" id="UP000226192">
    <property type="component" value="Unassembled WGS sequence"/>
</dbReference>
<dbReference type="STRING" id="1399860.A0A2C5Y3C8"/>
<feature type="domain" description="Nudix hydrolase" evidence="1">
    <location>
        <begin position="36"/>
        <end position="177"/>
    </location>
</feature>
<comment type="caution">
    <text evidence="2">The sequence shown here is derived from an EMBL/GenBank/DDBJ whole genome shotgun (WGS) entry which is preliminary data.</text>
</comment>
<dbReference type="EMBL" id="NJET01000105">
    <property type="protein sequence ID" value="PHH61391.1"/>
    <property type="molecule type" value="Genomic_DNA"/>
</dbReference>
<evidence type="ECO:0000313" key="2">
    <source>
        <dbReference type="EMBL" id="PHH61391.1"/>
    </source>
</evidence>
<dbReference type="AlphaFoldDB" id="A0A2C5Y3C8"/>
<dbReference type="OrthoDB" id="276276at2759"/>
<keyword evidence="3" id="KW-1185">Reference proteome</keyword>
<dbReference type="PANTHER" id="PTHR43736">
    <property type="entry name" value="ADP-RIBOSE PYROPHOSPHATASE"/>
    <property type="match status" value="1"/>
</dbReference>
<dbReference type="PROSITE" id="PS51462">
    <property type="entry name" value="NUDIX"/>
    <property type="match status" value="1"/>
</dbReference>
<sequence length="190" mass="21201">MKQPKTAPPFAFDDSLAEYNQSAKTWLSRNASQVRLDGIATSTLIFNANGKVLLVQRASTDSMPNKWEAPGGAVDSEDASILHGAAREMWEESGLVARRFVCRVTLGPGSPDLDIFHNSTRTRCLCRFAFLVEAESCEGVQLDAKEHQAHVWATEEQVREQRQVTMTNSSMQALVLEAFRLRREEQETTA</sequence>
<protein>
    <recommendedName>
        <fullName evidence="1">Nudix hydrolase domain-containing protein</fullName>
    </recommendedName>
</protein>